<dbReference type="GO" id="GO:0003723">
    <property type="term" value="F:RNA binding"/>
    <property type="evidence" value="ECO:0007669"/>
    <property type="project" value="UniProtKB-UniRule"/>
</dbReference>
<proteinExistence type="predicted"/>
<dbReference type="InterPro" id="IPR000504">
    <property type="entry name" value="RRM_dom"/>
</dbReference>
<comment type="caution">
    <text evidence="4">The sequence shown here is derived from an EMBL/GenBank/DDBJ whole genome shotgun (WGS) entry which is preliminary data.</text>
</comment>
<dbReference type="GO" id="GO:0030014">
    <property type="term" value="C:CCR4-NOT complex"/>
    <property type="evidence" value="ECO:0007669"/>
    <property type="project" value="InterPro"/>
</dbReference>
<dbReference type="InterPro" id="IPR012677">
    <property type="entry name" value="Nucleotide-bd_a/b_plait_sf"/>
</dbReference>
<feature type="region of interest" description="Disordered" evidence="2">
    <location>
        <begin position="239"/>
        <end position="260"/>
    </location>
</feature>
<dbReference type="CDD" id="cd12438">
    <property type="entry name" value="RRM_CNOT4"/>
    <property type="match status" value="1"/>
</dbReference>
<evidence type="ECO:0000256" key="1">
    <source>
        <dbReference type="PROSITE-ProRule" id="PRU00176"/>
    </source>
</evidence>
<dbReference type="SMART" id="SM00360">
    <property type="entry name" value="RRM"/>
    <property type="match status" value="1"/>
</dbReference>
<keyword evidence="5" id="KW-1185">Reference proteome</keyword>
<dbReference type="InterPro" id="IPR034261">
    <property type="entry name" value="CNOT4_RRM"/>
</dbReference>
<name>A0AAP0P1V2_9MAGN</name>
<dbReference type="Gene3D" id="3.30.70.330">
    <property type="match status" value="1"/>
</dbReference>
<protein>
    <recommendedName>
        <fullName evidence="3">RRM domain-containing protein</fullName>
    </recommendedName>
</protein>
<keyword evidence="1" id="KW-0694">RNA-binding</keyword>
<dbReference type="InterPro" id="IPR013083">
    <property type="entry name" value="Znf_RING/FYVE/PHD"/>
</dbReference>
<organism evidence="4 5">
    <name type="scientific">Stephania yunnanensis</name>
    <dbReference type="NCBI Taxonomy" id="152371"/>
    <lineage>
        <taxon>Eukaryota</taxon>
        <taxon>Viridiplantae</taxon>
        <taxon>Streptophyta</taxon>
        <taxon>Embryophyta</taxon>
        <taxon>Tracheophyta</taxon>
        <taxon>Spermatophyta</taxon>
        <taxon>Magnoliopsida</taxon>
        <taxon>Ranunculales</taxon>
        <taxon>Menispermaceae</taxon>
        <taxon>Menispermoideae</taxon>
        <taxon>Cissampelideae</taxon>
        <taxon>Stephania</taxon>
    </lineage>
</organism>
<evidence type="ECO:0000259" key="3">
    <source>
        <dbReference type="PROSITE" id="PS50102"/>
    </source>
</evidence>
<sequence length="976" mass="106371">MAEKDETEGRCPACRTPYDKEKIVGMAANCERLIAEINSERKSKSQKARPKTSEGRKHLSSVRVIQRNLVYIIGIPSNLADEDLLQHKEYFGQYGKVLKVSIARTAGGAIQHTANNTCSVYITYSKEEEAVRCIQSVHGFTLEGKPLRACFGTTKYCHAWLRNMPCSNPDCLYLHDIGTQEDSFTKDEIISAFTRSRVQQIAGAANNLQRRSGNTLPPPCDDFCTSSCASSANPITKPVTNIPIGQTKLSPPNGSSGRSVALPAAASWGLRMANGRPPTSGSSCLNVPSKLKPDEYNGSFTPVAASPTQGAMRHTDVGKKSLVNDESQVLHINGRIGASESSQQGDVGTNIFDASEEGVSNVAAVAVNSSTHLSGQSTSSNNDKDNLLLTTSSNSLELDRQSFKSVLNKDGSVALNGMIPRMCSALIDLDDHGGVENELKVDGSISSLHSIRSPGDQGASQKYCFEHVDESSPLTTSRKATMMSDGFSASEESPEWRVESPMQVLPDELAEIDDDFRSFDEGRLEDTDDKTADSWFSSTKNLTNMDGRIADSKIDSISRPLTSFNSMLSNGPELDNGNSSTGFLNTFGSPNMDSNLERGKFLGRFNETEADKAASVDIGESSIISNILSLDLDVWDDSLTSPHNLAKLLGETDIQNSSLKMSSSLRVQNSNQSRFSFARQEDFGNQHSNMEPAFSSVGLMSKFSGSHDNVVNRDPLFERLQNGFSSSSLEESDPFSSSHYSISSNKLPVSRSQISAPPGFSGPSRAPPPGFSSQERIDHAFESISGNHLLENSLRNQYSAQPSGGFGSAADIELVDPAILAVGKGRLPNGINNLSFDLRSTFTSQLSPPENDPRLQMLMQQSISAQQSLRYPDHLMDRFSSPSDAFGIPSRHLDQSQFNNLSPFGQYSLQSRNAHLPNSHWDNRNEVHTGNDLIMSEILRKERLGSLGFNNHFPTYEDLKFRMPGSGDVYNRAYGI</sequence>
<accession>A0AAP0P1V2</accession>
<dbReference type="AlphaFoldDB" id="A0AAP0P1V2"/>
<dbReference type="InterPro" id="IPR035979">
    <property type="entry name" value="RBD_domain_sf"/>
</dbReference>
<dbReference type="PANTHER" id="PTHR12603">
    <property type="entry name" value="CCR4-NOT TRANSCRIPTION COMPLEX RELATED"/>
    <property type="match status" value="1"/>
</dbReference>
<feature type="compositionally biased region" description="Polar residues" evidence="2">
    <location>
        <begin position="243"/>
        <end position="258"/>
    </location>
</feature>
<dbReference type="Gene3D" id="3.30.40.10">
    <property type="entry name" value="Zinc/RING finger domain, C3HC4 (zinc finger)"/>
    <property type="match status" value="1"/>
</dbReference>
<gene>
    <name evidence="4" type="ORF">Syun_016035</name>
</gene>
<dbReference type="GO" id="GO:0004842">
    <property type="term" value="F:ubiquitin-protein transferase activity"/>
    <property type="evidence" value="ECO:0007669"/>
    <property type="project" value="InterPro"/>
</dbReference>
<dbReference type="Proteomes" id="UP001420932">
    <property type="component" value="Unassembled WGS sequence"/>
</dbReference>
<evidence type="ECO:0000256" key="2">
    <source>
        <dbReference type="SAM" id="MobiDB-lite"/>
    </source>
</evidence>
<feature type="region of interest" description="Disordered" evidence="2">
    <location>
        <begin position="726"/>
        <end position="774"/>
    </location>
</feature>
<feature type="domain" description="RRM" evidence="3">
    <location>
        <begin position="68"/>
        <end position="154"/>
    </location>
</feature>
<dbReference type="EMBL" id="JBBNAF010000007">
    <property type="protein sequence ID" value="KAK9127238.1"/>
    <property type="molecule type" value="Genomic_DNA"/>
</dbReference>
<dbReference type="PANTHER" id="PTHR12603:SF36">
    <property type="entry name" value="RNA BINDING (RRM_RBD_RNP MOTIFS) FAMILY PROTEIN"/>
    <property type="match status" value="1"/>
</dbReference>
<evidence type="ECO:0000313" key="4">
    <source>
        <dbReference type="EMBL" id="KAK9127238.1"/>
    </source>
</evidence>
<dbReference type="SUPFAM" id="SSF54928">
    <property type="entry name" value="RNA-binding domain, RBD"/>
    <property type="match status" value="1"/>
</dbReference>
<reference evidence="4 5" key="1">
    <citation type="submission" date="2024-01" db="EMBL/GenBank/DDBJ databases">
        <title>Genome assemblies of Stephania.</title>
        <authorList>
            <person name="Yang L."/>
        </authorList>
    </citation>
    <scope>NUCLEOTIDE SEQUENCE [LARGE SCALE GENOMIC DNA]</scope>
    <source>
        <strain evidence="4">YNDBR</strain>
        <tissue evidence="4">Leaf</tissue>
    </source>
</reference>
<dbReference type="GO" id="GO:0016567">
    <property type="term" value="P:protein ubiquitination"/>
    <property type="evidence" value="ECO:0007669"/>
    <property type="project" value="TreeGrafter"/>
</dbReference>
<dbReference type="InterPro" id="IPR039780">
    <property type="entry name" value="Mot2"/>
</dbReference>
<dbReference type="SMART" id="SM00361">
    <property type="entry name" value="RRM_1"/>
    <property type="match status" value="1"/>
</dbReference>
<feature type="compositionally biased region" description="Low complexity" evidence="2">
    <location>
        <begin position="726"/>
        <end position="738"/>
    </location>
</feature>
<evidence type="ECO:0000313" key="5">
    <source>
        <dbReference type="Proteomes" id="UP001420932"/>
    </source>
</evidence>
<dbReference type="FunFam" id="3.30.70.330:FF:000161">
    <property type="entry name" value="RNA binding (RRM/RBD/RNP motifs) family protein"/>
    <property type="match status" value="1"/>
</dbReference>
<dbReference type="PROSITE" id="PS50102">
    <property type="entry name" value="RRM"/>
    <property type="match status" value="1"/>
</dbReference>
<dbReference type="Pfam" id="PF00076">
    <property type="entry name" value="RRM_1"/>
    <property type="match status" value="1"/>
</dbReference>
<feature type="compositionally biased region" description="Polar residues" evidence="2">
    <location>
        <begin position="739"/>
        <end position="755"/>
    </location>
</feature>
<dbReference type="InterPro" id="IPR003954">
    <property type="entry name" value="RRM_euk-type"/>
</dbReference>